<gene>
    <name evidence="7" type="ORF">J3P46_01335</name>
</gene>
<feature type="domain" description="Polypeptide-transport-associated ShlB-type" evidence="6">
    <location>
        <begin position="76"/>
        <end position="150"/>
    </location>
</feature>
<evidence type="ECO:0000259" key="5">
    <source>
        <dbReference type="Pfam" id="PF03865"/>
    </source>
</evidence>
<dbReference type="AlphaFoldDB" id="A0AAJ4MT76"/>
<evidence type="ECO:0000256" key="2">
    <source>
        <dbReference type="ARBA" id="ARBA00022692"/>
    </source>
</evidence>
<protein>
    <submittedName>
        <fullName evidence="7">ShlB/FhaC/HecB family hemolysin secretion/activation protein</fullName>
    </submittedName>
</protein>
<keyword evidence="1" id="KW-1134">Transmembrane beta strand</keyword>
<dbReference type="InterPro" id="IPR005565">
    <property type="entry name" value="Hemolysn_activator_HlyB_C"/>
</dbReference>
<evidence type="ECO:0000259" key="6">
    <source>
        <dbReference type="Pfam" id="PF08479"/>
    </source>
</evidence>
<reference evidence="7 8" key="1">
    <citation type="submission" date="2021-03" db="EMBL/GenBank/DDBJ databases">
        <title>Draft genome sequence of Janthinobacterium sp. strain PLB02 isolated from infected primmorphs (Lubomirskia baicalensis).</title>
        <authorList>
            <person name="Chernogor L.I."/>
            <person name="Belikov S.I."/>
            <person name="Petrushin I.S."/>
        </authorList>
    </citation>
    <scope>NUCLEOTIDE SEQUENCE [LARGE SCALE GENOMIC DNA]</scope>
    <source>
        <strain evidence="7 8">PLB02</strain>
    </source>
</reference>
<evidence type="ECO:0000256" key="4">
    <source>
        <dbReference type="SAM" id="SignalP"/>
    </source>
</evidence>
<dbReference type="GO" id="GO:0046819">
    <property type="term" value="P:protein secretion by the type V secretion system"/>
    <property type="evidence" value="ECO:0007669"/>
    <property type="project" value="TreeGrafter"/>
</dbReference>
<feature type="chain" id="PRO_5042495162" evidence="4">
    <location>
        <begin position="30"/>
        <end position="566"/>
    </location>
</feature>
<organism evidence="7 8">
    <name type="scientific">Janthinobacterium lividum</name>
    <dbReference type="NCBI Taxonomy" id="29581"/>
    <lineage>
        <taxon>Bacteria</taxon>
        <taxon>Pseudomonadati</taxon>
        <taxon>Pseudomonadota</taxon>
        <taxon>Betaproteobacteria</taxon>
        <taxon>Burkholderiales</taxon>
        <taxon>Oxalobacteraceae</taxon>
        <taxon>Janthinobacterium</taxon>
    </lineage>
</organism>
<dbReference type="Gene3D" id="3.10.20.310">
    <property type="entry name" value="membrane protein fhac"/>
    <property type="match status" value="1"/>
</dbReference>
<dbReference type="Gene3D" id="2.40.160.50">
    <property type="entry name" value="membrane protein fhac: a member of the omp85/tpsb transporter family"/>
    <property type="match status" value="1"/>
</dbReference>
<evidence type="ECO:0000256" key="1">
    <source>
        <dbReference type="ARBA" id="ARBA00022452"/>
    </source>
</evidence>
<name>A0AAJ4MT76_9BURK</name>
<dbReference type="GO" id="GO:0098046">
    <property type="term" value="C:type V protein secretion system complex"/>
    <property type="evidence" value="ECO:0007669"/>
    <property type="project" value="TreeGrafter"/>
</dbReference>
<dbReference type="InterPro" id="IPR013686">
    <property type="entry name" value="Polypept-transport_assoc_ShlB"/>
</dbReference>
<evidence type="ECO:0000256" key="3">
    <source>
        <dbReference type="ARBA" id="ARBA00023237"/>
    </source>
</evidence>
<evidence type="ECO:0000313" key="8">
    <source>
        <dbReference type="Proteomes" id="UP000662821"/>
    </source>
</evidence>
<dbReference type="PANTHER" id="PTHR34597">
    <property type="entry name" value="SLR1661 PROTEIN"/>
    <property type="match status" value="1"/>
</dbReference>
<dbReference type="PANTHER" id="PTHR34597:SF1">
    <property type="entry name" value="HEME_HEMOPEXIN TRANSPORTER PROTEIN HUXB"/>
    <property type="match status" value="1"/>
</dbReference>
<keyword evidence="4" id="KW-0732">Signal</keyword>
<keyword evidence="1" id="KW-0472">Membrane</keyword>
<keyword evidence="2" id="KW-0812">Transmembrane</keyword>
<accession>A0AAJ4MT76</accession>
<dbReference type="EMBL" id="CP071520">
    <property type="protein sequence ID" value="QSX96658.1"/>
    <property type="molecule type" value="Genomic_DNA"/>
</dbReference>
<feature type="domain" description="Haemolysin activator HlyB C-terminal" evidence="5">
    <location>
        <begin position="213"/>
        <end position="526"/>
    </location>
</feature>
<proteinExistence type="predicted"/>
<sequence>MTHSSTPRHLLQQPLLSLLLLAFAPCAAAQTTPVVPDAGAILRQLQPATPANAPPGAPALRIEQKEGAPLPASVPFLVTQIDISGNSAFDTATLQALVASAHGTTLSLEQLGELAARITSYYRAHGYPLARAIVPAQTIRQGIVRIEVLEARYGQVGIANQSDVSDALLNATLAPLQAGQTISQAELDRSLLLLSDIPNVAITATLKPGTEVGSSDLLVDAWSGPRMAGAAFLDNNGNRYTGRARLGATMNLYNPLHQGDVASASVLSSGKGMSYARLGYDLLLNGAGTRAGVAMSALRYRLQGAMRPLEAHGTAQVASGWLRHPLLRSRDANMSIQLQYDQVHLRDRIDASAMHSDRRLDNLSATLGGDVRDAALAGAITSWSVAATAGKLDITDPLARLNDAFSARSHGNYAKWNVNLSRLQNLDQRNAVYLTVAGQWADSNLDSSEKMSVGGPYTVRAYDVGAAAGDLGYFGSAEWRHELSASEAGQWQAVAFVDSARVTVNQQRWTPGPNSARLHGAGLGVNWAGGQQWNARAYVAKPIGGTPVLLAARSSARLWVELNRRF</sequence>
<evidence type="ECO:0000313" key="7">
    <source>
        <dbReference type="EMBL" id="QSX96658.1"/>
    </source>
</evidence>
<dbReference type="Pfam" id="PF08479">
    <property type="entry name" value="POTRA_2"/>
    <property type="match status" value="1"/>
</dbReference>
<feature type="signal peptide" evidence="4">
    <location>
        <begin position="1"/>
        <end position="29"/>
    </location>
</feature>
<dbReference type="Pfam" id="PF03865">
    <property type="entry name" value="ShlB"/>
    <property type="match status" value="1"/>
</dbReference>
<dbReference type="GO" id="GO:0008320">
    <property type="term" value="F:protein transmembrane transporter activity"/>
    <property type="evidence" value="ECO:0007669"/>
    <property type="project" value="TreeGrafter"/>
</dbReference>
<dbReference type="RefSeq" id="WP_151091973.1">
    <property type="nucleotide sequence ID" value="NZ_CP071520.1"/>
</dbReference>
<dbReference type="InterPro" id="IPR051544">
    <property type="entry name" value="TPS_OM_transporter"/>
</dbReference>
<dbReference type="Proteomes" id="UP000662821">
    <property type="component" value="Chromosome"/>
</dbReference>
<keyword evidence="3" id="KW-0998">Cell outer membrane</keyword>